<organism evidence="3 4">
    <name type="scientific">Pseudomonas guineae</name>
    <dbReference type="NCBI Taxonomy" id="425504"/>
    <lineage>
        <taxon>Bacteria</taxon>
        <taxon>Pseudomonadati</taxon>
        <taxon>Pseudomonadota</taxon>
        <taxon>Gammaproteobacteria</taxon>
        <taxon>Pseudomonadales</taxon>
        <taxon>Pseudomonadaceae</taxon>
        <taxon>Pseudomonas</taxon>
    </lineage>
</organism>
<evidence type="ECO:0000256" key="1">
    <source>
        <dbReference type="SAM" id="MobiDB-lite"/>
    </source>
</evidence>
<dbReference type="STRING" id="425504.SAMN05216206_1261"/>
<reference evidence="4" key="1">
    <citation type="submission" date="2016-10" db="EMBL/GenBank/DDBJ databases">
        <authorList>
            <person name="Varghese N."/>
            <person name="Submissions S."/>
        </authorList>
    </citation>
    <scope>NUCLEOTIDE SEQUENCE [LARGE SCALE GENOMIC DNA]</scope>
    <source>
        <strain evidence="4">LMG 24016</strain>
    </source>
</reference>
<dbReference type="OrthoDB" id="5493674at2"/>
<feature type="region of interest" description="Disordered" evidence="1">
    <location>
        <begin position="232"/>
        <end position="253"/>
    </location>
</feature>
<keyword evidence="2" id="KW-1133">Transmembrane helix</keyword>
<feature type="transmembrane region" description="Helical" evidence="2">
    <location>
        <begin position="7"/>
        <end position="27"/>
    </location>
</feature>
<keyword evidence="2" id="KW-0812">Transmembrane</keyword>
<sequence length="691" mass="74360">MKQQRGQAMVFGLLFMGIIVIALILVFNQGILTRDRVQVENAADAAAYSQAKLFARHQNLIAYTNRAIIANELSLGQVVALMSWAKRYSEIPSFVNTFPAYQVPILLIPPKPSIADVLNAVTLPYQILGYGVRAAATPVMKIYPDVVSSFNVIMGFFQKAFAIATFEAQARIPGEIVRSHQMERPEGSPGDRLEVAPLSSLFLVQNFILTYFADYLPVDMLLDQISGAQTASGNAAGGGAAGGGAAGGGAGTEEEAPDDLLADFVGSHTPGSMLVNLAPEMHSKTAAGTKDGLGSRQASRRFAATINEQRNTWLADRRFDPTTSPFAGINLSTPEITIPLGFINIKFQFGLQVGVFNNGGTAYTYNPLSVSAAGKSMPVFGWRSIDYSSMGFKLELKLAIELCMPVVGCISIFDDGINFGLGLPLGGATYQFVTNQGDNYLMPTQWGTPAQGLISGKPRPYGEAMHPVHAVTYGWGFVPPLFIYGARPGDTEYGYSGSPSFFVLGEDHAETGRSKEFTVAVSKPLSSIRTADNPESLNINRGTFALQTQKVRDQDNPLLLLWGDGERMMSISSAETYFAPPSGRDESPNQYSPYWDARLREPSKVVEFIASGKIDLRKVLGLDSITPSAVSGFMLGLATDYVINPGRDRLLEKLPALIKPIAKPAIETVTDTVLDKAVEGIGSALDSYAAP</sequence>
<dbReference type="RefSeq" id="WP_090240595.1">
    <property type="nucleotide sequence ID" value="NZ_CAXBNE010000093.1"/>
</dbReference>
<name>A0A1I3F2B5_9PSED</name>
<dbReference type="AlphaFoldDB" id="A0A1I3F2B5"/>
<evidence type="ECO:0000256" key="2">
    <source>
        <dbReference type="SAM" id="Phobius"/>
    </source>
</evidence>
<evidence type="ECO:0000313" key="4">
    <source>
        <dbReference type="Proteomes" id="UP000243606"/>
    </source>
</evidence>
<feature type="compositionally biased region" description="Gly residues" evidence="1">
    <location>
        <begin position="235"/>
        <end position="251"/>
    </location>
</feature>
<gene>
    <name evidence="3" type="ORF">SAMN05216206_1261</name>
</gene>
<keyword evidence="2" id="KW-0472">Membrane</keyword>
<dbReference type="Proteomes" id="UP000243606">
    <property type="component" value="Unassembled WGS sequence"/>
</dbReference>
<dbReference type="EMBL" id="FOQL01000001">
    <property type="protein sequence ID" value="SFI05415.1"/>
    <property type="molecule type" value="Genomic_DNA"/>
</dbReference>
<evidence type="ECO:0000313" key="3">
    <source>
        <dbReference type="EMBL" id="SFI05415.1"/>
    </source>
</evidence>
<accession>A0A1I3F2B5</accession>
<proteinExistence type="predicted"/>
<keyword evidence="4" id="KW-1185">Reference proteome</keyword>
<protein>
    <submittedName>
        <fullName evidence="3">Flp pilus-assembly TadE/G-like</fullName>
    </submittedName>
</protein>